<dbReference type="InterPro" id="IPR002550">
    <property type="entry name" value="CNNM"/>
</dbReference>
<dbReference type="AlphaFoldDB" id="A0A5R9GM32"/>
<keyword evidence="5" id="KW-0677">Repeat</keyword>
<evidence type="ECO:0000256" key="9">
    <source>
        <dbReference type="PROSITE-ProRule" id="PRU00703"/>
    </source>
</evidence>
<protein>
    <submittedName>
        <fullName evidence="14">DUF21 domain-containing protein</fullName>
    </submittedName>
</protein>
<dbReference type="InterPro" id="IPR036318">
    <property type="entry name" value="FAD-bd_PCMH-like_sf"/>
</dbReference>
<dbReference type="PROSITE" id="PS51371">
    <property type="entry name" value="CBS"/>
    <property type="match status" value="2"/>
</dbReference>
<comment type="similarity">
    <text evidence="2">Belongs to the UPF0053 family.</text>
</comment>
<comment type="caution">
    <text evidence="14">The sequence shown here is derived from an EMBL/GenBank/DDBJ whole genome shotgun (WGS) entry which is preliminary data.</text>
</comment>
<feature type="domain" description="CBS" evidence="12">
    <location>
        <begin position="215"/>
        <end position="277"/>
    </location>
</feature>
<proteinExistence type="inferred from homology"/>
<dbReference type="GO" id="GO:0050660">
    <property type="term" value="F:flavin adenine dinucleotide binding"/>
    <property type="evidence" value="ECO:0007669"/>
    <property type="project" value="InterPro"/>
</dbReference>
<dbReference type="SUPFAM" id="SSF56176">
    <property type="entry name" value="FAD-binding/transporter-associated domain-like"/>
    <property type="match status" value="1"/>
</dbReference>
<feature type="transmembrane region" description="Helical" evidence="11">
    <location>
        <begin position="12"/>
        <end position="32"/>
    </location>
</feature>
<dbReference type="Gene3D" id="3.30.465.10">
    <property type="match status" value="1"/>
</dbReference>
<evidence type="ECO:0000313" key="15">
    <source>
        <dbReference type="Proteomes" id="UP000306585"/>
    </source>
</evidence>
<dbReference type="InterPro" id="IPR046342">
    <property type="entry name" value="CBS_dom_sf"/>
</dbReference>
<keyword evidence="6 10" id="KW-1133">Transmembrane helix</keyword>
<dbReference type="PROSITE" id="PS51846">
    <property type="entry name" value="CNNM"/>
    <property type="match status" value="1"/>
</dbReference>
<dbReference type="OrthoDB" id="9797674at2"/>
<dbReference type="Gene3D" id="3.10.580.10">
    <property type="entry name" value="CBS-domain"/>
    <property type="match status" value="1"/>
</dbReference>
<dbReference type="FunFam" id="3.10.580.10:FF:000002">
    <property type="entry name" value="Magnesium/cobalt efflux protein CorC"/>
    <property type="match status" value="1"/>
</dbReference>
<evidence type="ECO:0000259" key="12">
    <source>
        <dbReference type="PROSITE" id="PS51371"/>
    </source>
</evidence>
<dbReference type="EMBL" id="VBRY01000016">
    <property type="protein sequence ID" value="TLS65483.1"/>
    <property type="molecule type" value="Genomic_DNA"/>
</dbReference>
<dbReference type="GO" id="GO:0005886">
    <property type="term" value="C:plasma membrane"/>
    <property type="evidence" value="ECO:0007669"/>
    <property type="project" value="UniProtKB-SubCell"/>
</dbReference>
<dbReference type="Pfam" id="PF03471">
    <property type="entry name" value="CorC_HlyC"/>
    <property type="match status" value="1"/>
</dbReference>
<dbReference type="InterPro" id="IPR016169">
    <property type="entry name" value="FAD-bd_PCMH_sub2"/>
</dbReference>
<evidence type="ECO:0000256" key="2">
    <source>
        <dbReference type="ARBA" id="ARBA00006337"/>
    </source>
</evidence>
<feature type="transmembrane region" description="Helical" evidence="11">
    <location>
        <begin position="100"/>
        <end position="119"/>
    </location>
</feature>
<feature type="transmembrane region" description="Helical" evidence="11">
    <location>
        <begin position="131"/>
        <end position="157"/>
    </location>
</feature>
<keyword evidence="8 10" id="KW-0472">Membrane</keyword>
<feature type="domain" description="CBS" evidence="12">
    <location>
        <begin position="279"/>
        <end position="336"/>
    </location>
</feature>
<keyword evidence="15" id="KW-1185">Reference proteome</keyword>
<dbReference type="InterPro" id="IPR000644">
    <property type="entry name" value="CBS_dom"/>
</dbReference>
<evidence type="ECO:0000256" key="3">
    <source>
        <dbReference type="ARBA" id="ARBA00022475"/>
    </source>
</evidence>
<dbReference type="SUPFAM" id="SSF54631">
    <property type="entry name" value="CBS-domain pair"/>
    <property type="match status" value="1"/>
</dbReference>
<comment type="subcellular location">
    <subcellularLocation>
        <location evidence="1">Cell membrane</location>
        <topology evidence="1">Multi-pass membrane protein</topology>
    </subcellularLocation>
</comment>
<dbReference type="SMART" id="SM01091">
    <property type="entry name" value="CorC_HlyC"/>
    <property type="match status" value="1"/>
</dbReference>
<feature type="domain" description="CNNM transmembrane" evidence="13">
    <location>
        <begin position="9"/>
        <end position="196"/>
    </location>
</feature>
<dbReference type="InterPro" id="IPR044751">
    <property type="entry name" value="Ion_transp-like_CBS"/>
</dbReference>
<evidence type="ECO:0000256" key="7">
    <source>
        <dbReference type="ARBA" id="ARBA00023122"/>
    </source>
</evidence>
<dbReference type="Pfam" id="PF01595">
    <property type="entry name" value="CNNM"/>
    <property type="match status" value="1"/>
</dbReference>
<dbReference type="PANTHER" id="PTHR22777">
    <property type="entry name" value="HEMOLYSIN-RELATED"/>
    <property type="match status" value="1"/>
</dbReference>
<evidence type="ECO:0000256" key="4">
    <source>
        <dbReference type="ARBA" id="ARBA00022692"/>
    </source>
</evidence>
<dbReference type="PANTHER" id="PTHR22777:SF32">
    <property type="entry name" value="UPF0053 INNER MEMBRANE PROTEIN YFJD"/>
    <property type="match status" value="1"/>
</dbReference>
<evidence type="ECO:0000256" key="5">
    <source>
        <dbReference type="ARBA" id="ARBA00022737"/>
    </source>
</evidence>
<keyword evidence="7 9" id="KW-0129">CBS domain</keyword>
<keyword evidence="4 10" id="KW-0812">Transmembrane</keyword>
<evidence type="ECO:0000256" key="6">
    <source>
        <dbReference type="ARBA" id="ARBA00022989"/>
    </source>
</evidence>
<dbReference type="Pfam" id="PF00571">
    <property type="entry name" value="CBS"/>
    <property type="match status" value="2"/>
</dbReference>
<dbReference type="CDD" id="cd04590">
    <property type="entry name" value="CBS_pair_CorC_HlyC_assoc"/>
    <property type="match status" value="1"/>
</dbReference>
<evidence type="ECO:0000256" key="10">
    <source>
        <dbReference type="PROSITE-ProRule" id="PRU01193"/>
    </source>
</evidence>
<dbReference type="InterPro" id="IPR005170">
    <property type="entry name" value="Transptr-assoc_dom"/>
</dbReference>
<sequence>MDSATWGIEGFPFSIAIAILFLLLLLSAFFSGSETALTRARRAALRVRGEHGDKGAKKAEKLLDQPERMLSTVLLGNNFVNIAASALATTLFVHRFGQAGILYATIAMTVVVLIFAEILPKTIAVAHPAIIACRVATPMLAILAVLKPLVIALMAIIDLLKKLLRIPESQHGQLTHMELASMIDLSEESGVLDPARGQMLNSSLSLHEVAVKALMTPRKQMSMLDGNESVAACLDLVTTEPYSRFPVYLHETDNIIGIIHIRDLLKISRTKQRLCDAIIWKTPTYIPATKDALAQLFDFQSNRQHMALIVDEFGDIKGLITLEDIIEEIVGEIQDESDITTPAEMWPQPDGSLVTAATVALHDINSTIDAELPEEGATTIAGLIVEILGDRPEGRLCMSIGKVRVEVLSVDGDWIRRVRIYPPEDESEE</sequence>
<gene>
    <name evidence="14" type="ORF">FEF65_12860</name>
</gene>
<name>A0A5R9GM32_9PROT</name>
<dbReference type="Proteomes" id="UP000306585">
    <property type="component" value="Unassembled WGS sequence"/>
</dbReference>
<keyword evidence="3" id="KW-1003">Cell membrane</keyword>
<accession>A0A5R9GM32</accession>
<evidence type="ECO:0000256" key="1">
    <source>
        <dbReference type="ARBA" id="ARBA00004651"/>
    </source>
</evidence>
<evidence type="ECO:0000259" key="13">
    <source>
        <dbReference type="PROSITE" id="PS51846"/>
    </source>
</evidence>
<reference evidence="14 15" key="1">
    <citation type="journal article" date="2019" name="Appl. Environ. Microbiol.">
        <title>Environmental Evidence and Genomic Insight of Iron-oxidizing Bacteria Preference Towards More Corrosion Resistant Stainless Steel at Higher Salinities.</title>
        <authorList>
            <person name="Garrison C.E."/>
            <person name="Price K.A."/>
            <person name="Field E.K."/>
        </authorList>
    </citation>
    <scope>NUCLEOTIDE SEQUENCE [LARGE SCALE GENOMIC DNA]</scope>
    <source>
        <strain evidence="14 15">P3</strain>
    </source>
</reference>
<organism evidence="14 15">
    <name type="scientific">Mariprofundus erugo</name>
    <dbReference type="NCBI Taxonomy" id="2528639"/>
    <lineage>
        <taxon>Bacteria</taxon>
        <taxon>Pseudomonadati</taxon>
        <taxon>Pseudomonadota</taxon>
        <taxon>Candidatius Mariprofundia</taxon>
        <taxon>Mariprofundales</taxon>
        <taxon>Mariprofundaceae</taxon>
        <taxon>Mariprofundus</taxon>
    </lineage>
</organism>
<evidence type="ECO:0000313" key="14">
    <source>
        <dbReference type="EMBL" id="TLS65483.1"/>
    </source>
</evidence>
<dbReference type="RefSeq" id="WP_138240230.1">
    <property type="nucleotide sequence ID" value="NZ_VBRY01000016.1"/>
</dbReference>
<evidence type="ECO:0000256" key="11">
    <source>
        <dbReference type="SAM" id="Phobius"/>
    </source>
</evidence>
<feature type="transmembrane region" description="Helical" evidence="11">
    <location>
        <begin position="73"/>
        <end position="94"/>
    </location>
</feature>
<evidence type="ECO:0000256" key="8">
    <source>
        <dbReference type="ARBA" id="ARBA00023136"/>
    </source>
</evidence>